<dbReference type="SUPFAM" id="SSF53098">
    <property type="entry name" value="Ribonuclease H-like"/>
    <property type="match status" value="1"/>
</dbReference>
<dbReference type="InterPro" id="IPR036397">
    <property type="entry name" value="RNaseH_sf"/>
</dbReference>
<accession>A0A5B6WD39</accession>
<reference evidence="2" key="1">
    <citation type="journal article" date="2019" name="Plant Biotechnol. J.">
        <title>Genome sequencing of the Australian wild diploid species Gossypium australe highlights disease resistance and delayed gland morphogenesis.</title>
        <authorList>
            <person name="Cai Y."/>
            <person name="Cai X."/>
            <person name="Wang Q."/>
            <person name="Wang P."/>
            <person name="Zhang Y."/>
            <person name="Cai C."/>
            <person name="Xu Y."/>
            <person name="Wang K."/>
            <person name="Zhou Z."/>
            <person name="Wang C."/>
            <person name="Geng S."/>
            <person name="Li B."/>
            <person name="Dong Q."/>
            <person name="Hou Y."/>
            <person name="Wang H."/>
            <person name="Ai P."/>
            <person name="Liu Z."/>
            <person name="Yi F."/>
            <person name="Sun M."/>
            <person name="An G."/>
            <person name="Cheng J."/>
            <person name="Zhang Y."/>
            <person name="Shi Q."/>
            <person name="Xie Y."/>
            <person name="Shi X."/>
            <person name="Chang Y."/>
            <person name="Huang F."/>
            <person name="Chen Y."/>
            <person name="Hong S."/>
            <person name="Mi L."/>
            <person name="Sun Q."/>
            <person name="Zhang L."/>
            <person name="Zhou B."/>
            <person name="Peng R."/>
            <person name="Zhang X."/>
            <person name="Liu F."/>
        </authorList>
    </citation>
    <scope>NUCLEOTIDE SEQUENCE [LARGE SCALE GENOMIC DNA]</scope>
    <source>
        <strain evidence="2">cv. PA1801</strain>
    </source>
</reference>
<dbReference type="EMBL" id="SMMG02000003">
    <property type="protein sequence ID" value="KAA3479510.1"/>
    <property type="molecule type" value="Genomic_DNA"/>
</dbReference>
<comment type="caution">
    <text evidence="1">The sequence shown here is derived from an EMBL/GenBank/DDBJ whole genome shotgun (WGS) entry which is preliminary data.</text>
</comment>
<dbReference type="GO" id="GO:0003676">
    <property type="term" value="F:nucleic acid binding"/>
    <property type="evidence" value="ECO:0007669"/>
    <property type="project" value="InterPro"/>
</dbReference>
<dbReference type="AlphaFoldDB" id="A0A5B6WD39"/>
<organism evidence="1 2">
    <name type="scientific">Gossypium australe</name>
    <dbReference type="NCBI Taxonomy" id="47621"/>
    <lineage>
        <taxon>Eukaryota</taxon>
        <taxon>Viridiplantae</taxon>
        <taxon>Streptophyta</taxon>
        <taxon>Embryophyta</taxon>
        <taxon>Tracheophyta</taxon>
        <taxon>Spermatophyta</taxon>
        <taxon>Magnoliopsida</taxon>
        <taxon>eudicotyledons</taxon>
        <taxon>Gunneridae</taxon>
        <taxon>Pentapetalae</taxon>
        <taxon>rosids</taxon>
        <taxon>malvids</taxon>
        <taxon>Malvales</taxon>
        <taxon>Malvaceae</taxon>
        <taxon>Malvoideae</taxon>
        <taxon>Gossypium</taxon>
    </lineage>
</organism>
<keyword evidence="2" id="KW-1185">Reference proteome</keyword>
<keyword evidence="1" id="KW-0808">Transferase</keyword>
<dbReference type="PANTHER" id="PTHR35046:SF9">
    <property type="entry name" value="RNA-DIRECTED DNA POLYMERASE"/>
    <property type="match status" value="1"/>
</dbReference>
<proteinExistence type="predicted"/>
<gene>
    <name evidence="1" type="ORF">EPI10_020014</name>
</gene>
<evidence type="ECO:0000313" key="2">
    <source>
        <dbReference type="Proteomes" id="UP000325315"/>
    </source>
</evidence>
<evidence type="ECO:0000313" key="1">
    <source>
        <dbReference type="EMBL" id="KAA3479510.1"/>
    </source>
</evidence>
<protein>
    <submittedName>
        <fullName evidence="1">Sterol 3-beta-glucosyltransferase</fullName>
    </submittedName>
</protein>
<dbReference type="InterPro" id="IPR012337">
    <property type="entry name" value="RNaseH-like_sf"/>
</dbReference>
<sequence>MLGYDFSIAYKKGVYNIVVDALSRRSHMQEGQLFQCIGQTHITWLDSVTLRTLKFSRFARIFKNSPMHILNIHGMVHFFEGKRELWSVAISPFKEPYLICSMGELLGAIQGYKLLDTGCLALFIGKAFLRMCADGQESVTILVVVDRLTNYGHFIALSHLFTTTLVAIEYLQQIYKLHGPPESIVSDRDKVFLSHFWQELFKHLALSCTSLQPIILKRMSKLRP</sequence>
<dbReference type="Proteomes" id="UP000325315">
    <property type="component" value="Unassembled WGS sequence"/>
</dbReference>
<dbReference type="Gene3D" id="3.30.420.10">
    <property type="entry name" value="Ribonuclease H-like superfamily/Ribonuclease H"/>
    <property type="match status" value="1"/>
</dbReference>
<dbReference type="GO" id="GO:0016740">
    <property type="term" value="F:transferase activity"/>
    <property type="evidence" value="ECO:0007669"/>
    <property type="project" value="UniProtKB-KW"/>
</dbReference>
<name>A0A5B6WD39_9ROSI</name>
<dbReference type="PANTHER" id="PTHR35046">
    <property type="entry name" value="ZINC KNUCKLE (CCHC-TYPE) FAMILY PROTEIN"/>
    <property type="match status" value="1"/>
</dbReference>